<evidence type="ECO:0000256" key="6">
    <source>
        <dbReference type="ARBA" id="ARBA00023102"/>
    </source>
</evidence>
<name>A0AB36TG55_ACETH</name>
<dbReference type="SMART" id="SM00481">
    <property type="entry name" value="POLIIIAc"/>
    <property type="match status" value="1"/>
</dbReference>
<evidence type="ECO:0000256" key="3">
    <source>
        <dbReference type="ARBA" id="ARBA00013085"/>
    </source>
</evidence>
<dbReference type="NCBIfam" id="TIGR01856">
    <property type="entry name" value="hisJ_fam"/>
    <property type="match status" value="1"/>
</dbReference>
<sequence length="265" mass="30687">MYDCHVHSSFSGDSNMDPKIAINTAMKLGFEGISFTDHLDIDYPDYDDVFMIDFDKYSEAMDRLKRDYSGKIKVLKGIEVGIQPHVIEESNDIVKKYDFDIVIGSIHVVDKTDLHNGDFCRNKSKNEAYLRYLEAVLECINLFDNFDILGHIDLIRRYGCYDDKTLKLDDFKDRVDAILKALVEKGKGLEVNTSGFRYNLDSPMPDYEIIKRYRELKGEIICTSSDAHTPEYIGYKFDYVKELVKNAGFKYTAHFENRKPVFTPI</sequence>
<dbReference type="InterPro" id="IPR004013">
    <property type="entry name" value="PHP_dom"/>
</dbReference>
<keyword evidence="5 8" id="KW-0378">Hydrolase</keyword>
<evidence type="ECO:0000256" key="5">
    <source>
        <dbReference type="ARBA" id="ARBA00022801"/>
    </source>
</evidence>
<dbReference type="EC" id="3.1.3.15" evidence="3 8"/>
<dbReference type="GO" id="GO:0000105">
    <property type="term" value="P:L-histidine biosynthetic process"/>
    <property type="evidence" value="ECO:0007669"/>
    <property type="project" value="UniProtKB-UniRule"/>
</dbReference>
<accession>A0AB36TG55</accession>
<dbReference type="SUPFAM" id="SSF89550">
    <property type="entry name" value="PHP domain-like"/>
    <property type="match status" value="1"/>
</dbReference>
<dbReference type="GeneID" id="35805641"/>
<comment type="catalytic activity">
    <reaction evidence="7 8">
        <text>L-histidinol phosphate + H2O = L-histidinol + phosphate</text>
        <dbReference type="Rhea" id="RHEA:14465"/>
        <dbReference type="ChEBI" id="CHEBI:15377"/>
        <dbReference type="ChEBI" id="CHEBI:43474"/>
        <dbReference type="ChEBI" id="CHEBI:57699"/>
        <dbReference type="ChEBI" id="CHEBI:57980"/>
        <dbReference type="EC" id="3.1.3.15"/>
    </reaction>
</comment>
<comment type="similarity">
    <text evidence="2 8">Belongs to the PHP hydrolase family. HisK subfamily.</text>
</comment>
<dbReference type="AlphaFoldDB" id="A0AB36TG55"/>
<evidence type="ECO:0000259" key="9">
    <source>
        <dbReference type="SMART" id="SM00481"/>
    </source>
</evidence>
<dbReference type="InterPro" id="IPR010140">
    <property type="entry name" value="Histidinol_P_phosphatase_HisJ"/>
</dbReference>
<feature type="domain" description="Polymerase/histidinol phosphatase N-terminal" evidence="9">
    <location>
        <begin position="2"/>
        <end position="84"/>
    </location>
</feature>
<evidence type="ECO:0000313" key="11">
    <source>
        <dbReference type="Proteomes" id="UP000223596"/>
    </source>
</evidence>
<organism evidence="10 11">
    <name type="scientific">Acetivibrio thermocellus AD2</name>
    <dbReference type="NCBI Taxonomy" id="1138384"/>
    <lineage>
        <taxon>Bacteria</taxon>
        <taxon>Bacillati</taxon>
        <taxon>Bacillota</taxon>
        <taxon>Clostridia</taxon>
        <taxon>Eubacteriales</taxon>
        <taxon>Oscillospiraceae</taxon>
        <taxon>Acetivibrio</taxon>
    </lineage>
</organism>
<evidence type="ECO:0000256" key="1">
    <source>
        <dbReference type="ARBA" id="ARBA00004970"/>
    </source>
</evidence>
<dbReference type="GO" id="GO:0005737">
    <property type="term" value="C:cytoplasm"/>
    <property type="evidence" value="ECO:0007669"/>
    <property type="project" value="TreeGrafter"/>
</dbReference>
<evidence type="ECO:0000256" key="4">
    <source>
        <dbReference type="ARBA" id="ARBA00022605"/>
    </source>
</evidence>
<dbReference type="InterPro" id="IPR003141">
    <property type="entry name" value="Pol/His_phosphatase_N"/>
</dbReference>
<dbReference type="Gene3D" id="3.20.20.140">
    <property type="entry name" value="Metal-dependent hydrolases"/>
    <property type="match status" value="1"/>
</dbReference>
<keyword evidence="4 8" id="KW-0028">Amino-acid biosynthesis</keyword>
<dbReference type="EMBL" id="PDBW01000001">
    <property type="protein sequence ID" value="PFH02778.1"/>
    <property type="molecule type" value="Genomic_DNA"/>
</dbReference>
<dbReference type="PANTHER" id="PTHR21039:SF0">
    <property type="entry name" value="HISTIDINOL-PHOSPHATASE"/>
    <property type="match status" value="1"/>
</dbReference>
<dbReference type="InterPro" id="IPR016195">
    <property type="entry name" value="Pol/histidinol_Pase-like"/>
</dbReference>
<evidence type="ECO:0000256" key="8">
    <source>
        <dbReference type="RuleBase" id="RU366003"/>
    </source>
</evidence>
<dbReference type="RefSeq" id="WP_003516243.1">
    <property type="nucleotide sequence ID" value="NZ_CP013828.1"/>
</dbReference>
<protein>
    <recommendedName>
        <fullName evidence="3 8">Histidinol-phosphatase</fullName>
        <shortName evidence="8">HolPase</shortName>
        <ecNumber evidence="3 8">3.1.3.15</ecNumber>
    </recommendedName>
</protein>
<reference evidence="10 11" key="1">
    <citation type="submission" date="2017-09" db="EMBL/GenBank/DDBJ databases">
        <title>Evaluation of Pacific Biosciences Sequencing Technology to Finishing C. thermocellum Genome Sequences.</title>
        <authorList>
            <person name="Brown S."/>
        </authorList>
    </citation>
    <scope>NUCLEOTIDE SEQUENCE [LARGE SCALE GENOMIC DNA]</scope>
    <source>
        <strain evidence="10 11">AD2</strain>
    </source>
</reference>
<evidence type="ECO:0000313" key="10">
    <source>
        <dbReference type="EMBL" id="PFH02778.1"/>
    </source>
</evidence>
<keyword evidence="6 8" id="KW-0368">Histidine biosynthesis</keyword>
<dbReference type="Pfam" id="PF02811">
    <property type="entry name" value="PHP"/>
    <property type="match status" value="1"/>
</dbReference>
<comment type="pathway">
    <text evidence="1 8">Amino-acid biosynthesis; L-histidine biosynthesis; L-histidine from 5-phospho-alpha-D-ribose 1-diphosphate: step 8/9.</text>
</comment>
<comment type="caution">
    <text evidence="10">The sequence shown here is derived from an EMBL/GenBank/DDBJ whole genome shotgun (WGS) entry which is preliminary data.</text>
</comment>
<gene>
    <name evidence="10" type="ORF">M972_111565</name>
</gene>
<dbReference type="Proteomes" id="UP000223596">
    <property type="component" value="Unassembled WGS sequence"/>
</dbReference>
<dbReference type="PANTHER" id="PTHR21039">
    <property type="entry name" value="HISTIDINOL PHOSPHATASE-RELATED"/>
    <property type="match status" value="1"/>
</dbReference>
<dbReference type="GO" id="GO:0004401">
    <property type="term" value="F:histidinol-phosphatase activity"/>
    <property type="evidence" value="ECO:0007669"/>
    <property type="project" value="UniProtKB-UniRule"/>
</dbReference>
<evidence type="ECO:0000256" key="2">
    <source>
        <dbReference type="ARBA" id="ARBA00009152"/>
    </source>
</evidence>
<proteinExistence type="inferred from homology"/>
<evidence type="ECO:0000256" key="7">
    <source>
        <dbReference type="ARBA" id="ARBA00049158"/>
    </source>
</evidence>